<evidence type="ECO:0000256" key="4">
    <source>
        <dbReference type="PROSITE-ProRule" id="PRU00335"/>
    </source>
</evidence>
<dbReference type="PROSITE" id="PS50977">
    <property type="entry name" value="HTH_TETR_2"/>
    <property type="match status" value="1"/>
</dbReference>
<dbReference type="EMBL" id="JBHSQO010000011">
    <property type="protein sequence ID" value="MFC6090340.1"/>
    <property type="molecule type" value="Genomic_DNA"/>
</dbReference>
<evidence type="ECO:0000313" key="6">
    <source>
        <dbReference type="EMBL" id="MFC6090340.1"/>
    </source>
</evidence>
<gene>
    <name evidence="6" type="ORF">ACFP3R_13730</name>
</gene>
<organism evidence="6 7">
    <name type="scientific">Saccharothrix lopnurensis</name>
    <dbReference type="NCBI Taxonomy" id="1670621"/>
    <lineage>
        <taxon>Bacteria</taxon>
        <taxon>Bacillati</taxon>
        <taxon>Actinomycetota</taxon>
        <taxon>Actinomycetes</taxon>
        <taxon>Pseudonocardiales</taxon>
        <taxon>Pseudonocardiaceae</taxon>
        <taxon>Saccharothrix</taxon>
    </lineage>
</organism>
<comment type="caution">
    <text evidence="6">The sequence shown here is derived from an EMBL/GenBank/DDBJ whole genome shotgun (WGS) entry which is preliminary data.</text>
</comment>
<evidence type="ECO:0000256" key="1">
    <source>
        <dbReference type="ARBA" id="ARBA00023015"/>
    </source>
</evidence>
<dbReference type="PANTHER" id="PTHR30055">
    <property type="entry name" value="HTH-TYPE TRANSCRIPTIONAL REGULATOR RUTR"/>
    <property type="match status" value="1"/>
</dbReference>
<dbReference type="InterPro" id="IPR009057">
    <property type="entry name" value="Homeodomain-like_sf"/>
</dbReference>
<keyword evidence="2 4" id="KW-0238">DNA-binding</keyword>
<evidence type="ECO:0000313" key="7">
    <source>
        <dbReference type="Proteomes" id="UP001596220"/>
    </source>
</evidence>
<dbReference type="SUPFAM" id="SSF48498">
    <property type="entry name" value="Tetracyclin repressor-like, C-terminal domain"/>
    <property type="match status" value="1"/>
</dbReference>
<feature type="DNA-binding region" description="H-T-H motif" evidence="4">
    <location>
        <begin position="51"/>
        <end position="70"/>
    </location>
</feature>
<reference evidence="7" key="1">
    <citation type="journal article" date="2019" name="Int. J. Syst. Evol. Microbiol.">
        <title>The Global Catalogue of Microorganisms (GCM) 10K type strain sequencing project: providing services to taxonomists for standard genome sequencing and annotation.</title>
        <authorList>
            <consortium name="The Broad Institute Genomics Platform"/>
            <consortium name="The Broad Institute Genome Sequencing Center for Infectious Disease"/>
            <person name="Wu L."/>
            <person name="Ma J."/>
        </authorList>
    </citation>
    <scope>NUCLEOTIDE SEQUENCE [LARGE SCALE GENOMIC DNA]</scope>
    <source>
        <strain evidence="7">CGMCC 4.7246</strain>
    </source>
</reference>
<dbReference type="InterPro" id="IPR050109">
    <property type="entry name" value="HTH-type_TetR-like_transc_reg"/>
</dbReference>
<dbReference type="Pfam" id="PF00440">
    <property type="entry name" value="TetR_N"/>
    <property type="match status" value="1"/>
</dbReference>
<dbReference type="Pfam" id="PF02909">
    <property type="entry name" value="TetR_C_1"/>
    <property type="match status" value="1"/>
</dbReference>
<dbReference type="PANTHER" id="PTHR30055:SF151">
    <property type="entry name" value="TRANSCRIPTIONAL REGULATORY PROTEIN"/>
    <property type="match status" value="1"/>
</dbReference>
<sequence>MTEETGLPDSVALLWGLRDTPRRGRKPSLTSADITRAAVGVADAEGLAAVSMAHVAQQLGRSTMALYRHVRSKDELLALMFDAAMEEPPELPAGCDWRTGLTAWSHGVVAVHRRHPWLSRVPISGPPVGPRNLAWFDRALGALAGTPLTEEEKVRVVLGLLTFINGEVRLAGDLAAGYEDNPEAFSRAYSTALRRVVDPRRLPWLSRVVEAGVFDLDDLRAEEDADADFTFGLDVFLDGVAAHVARRG</sequence>
<keyword evidence="7" id="KW-1185">Reference proteome</keyword>
<dbReference type="SUPFAM" id="SSF46689">
    <property type="entry name" value="Homeodomain-like"/>
    <property type="match status" value="1"/>
</dbReference>
<dbReference type="InterPro" id="IPR001647">
    <property type="entry name" value="HTH_TetR"/>
</dbReference>
<protein>
    <submittedName>
        <fullName evidence="6">TetR/AcrR family transcriptional regulator</fullName>
    </submittedName>
</protein>
<evidence type="ECO:0000259" key="5">
    <source>
        <dbReference type="PROSITE" id="PS50977"/>
    </source>
</evidence>
<evidence type="ECO:0000256" key="3">
    <source>
        <dbReference type="ARBA" id="ARBA00023163"/>
    </source>
</evidence>
<keyword evidence="3" id="KW-0804">Transcription</keyword>
<dbReference type="RefSeq" id="WP_380636114.1">
    <property type="nucleotide sequence ID" value="NZ_JBHSQO010000011.1"/>
</dbReference>
<proteinExistence type="predicted"/>
<keyword evidence="1" id="KW-0805">Transcription regulation</keyword>
<accession>A0ABW1P445</accession>
<feature type="domain" description="HTH tetR-type" evidence="5">
    <location>
        <begin position="28"/>
        <end position="88"/>
    </location>
</feature>
<evidence type="ECO:0000256" key="2">
    <source>
        <dbReference type="ARBA" id="ARBA00023125"/>
    </source>
</evidence>
<dbReference type="Proteomes" id="UP001596220">
    <property type="component" value="Unassembled WGS sequence"/>
</dbReference>
<dbReference type="InterPro" id="IPR004111">
    <property type="entry name" value="Repressor_TetR_C"/>
</dbReference>
<name>A0ABW1P445_9PSEU</name>
<dbReference type="Gene3D" id="1.10.10.60">
    <property type="entry name" value="Homeodomain-like"/>
    <property type="match status" value="1"/>
</dbReference>
<dbReference type="InterPro" id="IPR036271">
    <property type="entry name" value="Tet_transcr_reg_TetR-rel_C_sf"/>
</dbReference>
<dbReference type="Gene3D" id="1.10.357.10">
    <property type="entry name" value="Tetracycline Repressor, domain 2"/>
    <property type="match status" value="1"/>
</dbReference>